<dbReference type="SMART" id="SM00471">
    <property type="entry name" value="HDc"/>
    <property type="match status" value="1"/>
</dbReference>
<dbReference type="EMBL" id="CP002542">
    <property type="protein sequence ID" value="AEA45943.1"/>
    <property type="molecule type" value="Genomic_DNA"/>
</dbReference>
<feature type="domain" description="HD/PDEase" evidence="1">
    <location>
        <begin position="19"/>
        <end position="135"/>
    </location>
</feature>
<organism evidence="2 3">
    <name type="scientific">Fluviicola taffensis (strain DSM 16823 / NCIMB 13979 / RW262)</name>
    <dbReference type="NCBI Taxonomy" id="755732"/>
    <lineage>
        <taxon>Bacteria</taxon>
        <taxon>Pseudomonadati</taxon>
        <taxon>Bacteroidota</taxon>
        <taxon>Flavobacteriia</taxon>
        <taxon>Flavobacteriales</taxon>
        <taxon>Crocinitomicaceae</taxon>
        <taxon>Fluviicola</taxon>
    </lineage>
</organism>
<gene>
    <name evidence="2" type="ordered locus">Fluta_3980</name>
</gene>
<dbReference type="Gene3D" id="1.10.472.50">
    <property type="entry name" value="HD-domain/PDEase-like"/>
    <property type="match status" value="1"/>
</dbReference>
<keyword evidence="2" id="KW-0378">Hydrolase</keyword>
<evidence type="ECO:0000313" key="3">
    <source>
        <dbReference type="Proteomes" id="UP000007463"/>
    </source>
</evidence>
<dbReference type="Gene3D" id="1.20.58.1910">
    <property type="match status" value="1"/>
</dbReference>
<evidence type="ECO:0000259" key="1">
    <source>
        <dbReference type="SMART" id="SM00471"/>
    </source>
</evidence>
<dbReference type="GO" id="GO:0016787">
    <property type="term" value="F:hydrolase activity"/>
    <property type="evidence" value="ECO:0007669"/>
    <property type="project" value="UniProtKB-KW"/>
</dbReference>
<reference evidence="3" key="2">
    <citation type="submission" date="2011-02" db="EMBL/GenBank/DDBJ databases">
        <title>The complete genome of Fluviicola taffensis DSM 16823.</title>
        <authorList>
            <consortium name="US DOE Joint Genome Institute (JGI-PGF)"/>
            <person name="Lucas S."/>
            <person name="Copeland A."/>
            <person name="Lapidus A."/>
            <person name="Bruce D."/>
            <person name="Goodwin L."/>
            <person name="Pitluck S."/>
            <person name="Kyrpides N."/>
            <person name="Mavromatis K."/>
            <person name="Ivanova N."/>
            <person name="Mikhailova N."/>
            <person name="Pagani I."/>
            <person name="Chertkov O."/>
            <person name="Detter J.C."/>
            <person name="Han C."/>
            <person name="Tapia R."/>
            <person name="Land M."/>
            <person name="Hauser L."/>
            <person name="Markowitz V."/>
            <person name="Cheng J.-F."/>
            <person name="Hugenholtz P."/>
            <person name="Woyke T."/>
            <person name="Wu D."/>
            <person name="Tindall B."/>
            <person name="Pomrenke H.G."/>
            <person name="Brambilla E."/>
            <person name="Klenk H.-P."/>
            <person name="Eisen J.A."/>
        </authorList>
    </citation>
    <scope>NUCLEOTIDE SEQUENCE [LARGE SCALE GENOMIC DNA]</scope>
    <source>
        <strain evidence="3">DSM 16823 / RW262 / RW262</strain>
    </source>
</reference>
<reference evidence="2 3" key="1">
    <citation type="journal article" date="2011" name="Stand. Genomic Sci.">
        <title>Complete genome sequence of the gliding freshwater bacterium Fluviicola taffensis type strain (RW262).</title>
        <authorList>
            <person name="Woyke T."/>
            <person name="Chertkov O."/>
            <person name="Lapidus A."/>
            <person name="Nolan M."/>
            <person name="Lucas S."/>
            <person name="Del Rio T.G."/>
            <person name="Tice H."/>
            <person name="Cheng J.F."/>
            <person name="Tapia R."/>
            <person name="Han C."/>
            <person name="Goodwin L."/>
            <person name="Pitluck S."/>
            <person name="Liolios K."/>
            <person name="Pagani I."/>
            <person name="Ivanova N."/>
            <person name="Huntemann M."/>
            <person name="Mavromatis K."/>
            <person name="Mikhailova N."/>
            <person name="Pati A."/>
            <person name="Chen A."/>
            <person name="Palaniappan K."/>
            <person name="Land M."/>
            <person name="Hauser L."/>
            <person name="Brambilla E.M."/>
            <person name="Rohde M."/>
            <person name="Mwirichia R."/>
            <person name="Sikorski J."/>
            <person name="Tindall B.J."/>
            <person name="Goker M."/>
            <person name="Bristow J."/>
            <person name="Eisen J.A."/>
            <person name="Markowitz V."/>
            <person name="Hugenholtz P."/>
            <person name="Klenk H.P."/>
            <person name="Kyrpides N.C."/>
        </authorList>
    </citation>
    <scope>NUCLEOTIDE SEQUENCE [LARGE SCALE GENOMIC DNA]</scope>
    <source>
        <strain evidence="3">DSM 16823 / RW262 / RW262</strain>
    </source>
</reference>
<dbReference type="Proteomes" id="UP000007463">
    <property type="component" value="Chromosome"/>
</dbReference>
<protein>
    <submittedName>
        <fullName evidence="2">Metal dependent phosphohydrolase</fullName>
    </submittedName>
</protein>
<sequence length="215" mass="24466">MNLLEEVKLIVEQKFRTESADHDWYHIERVLKLAEYIQSKEGGDLLVIQLAALLHDISDHKLNGGIKNDCGRVSREMLTRLKADEKLIGQVCEIVDNVSFKGAGVEDVTGSIELDIVRDADRLDAIGAIGIARAFHYGGKHDRSFYEPNLEPTIHANFDAYSSDKSHTLNHFYEKLFLIKDRLRSKTAQEIGSQRHDLMAEFVASFLKEWNVNLK</sequence>
<accession>F2IHY4</accession>
<dbReference type="HOGENOM" id="CLU_036524_2_2_10"/>
<proteinExistence type="predicted"/>
<name>F2IHY4_FLUTR</name>
<dbReference type="InterPro" id="IPR003607">
    <property type="entry name" value="HD/PDEase_dom"/>
</dbReference>
<dbReference type="Pfam" id="PF01966">
    <property type="entry name" value="HD"/>
    <property type="match status" value="1"/>
</dbReference>
<dbReference type="STRING" id="755732.Fluta_3980"/>
<dbReference type="PANTHER" id="PTHR33594:SF1">
    <property type="entry name" value="HD_PDEASE DOMAIN-CONTAINING PROTEIN"/>
    <property type="match status" value="1"/>
</dbReference>
<dbReference type="eggNOG" id="COG1418">
    <property type="taxonomic scope" value="Bacteria"/>
</dbReference>
<evidence type="ECO:0000313" key="2">
    <source>
        <dbReference type="EMBL" id="AEA45943.1"/>
    </source>
</evidence>
<dbReference type="CDD" id="cd00077">
    <property type="entry name" value="HDc"/>
    <property type="match status" value="1"/>
</dbReference>
<dbReference type="PANTHER" id="PTHR33594">
    <property type="entry name" value="SUPERFAMILY HYDROLASE, PUTATIVE (AFU_ORTHOLOGUE AFUA_1G03035)-RELATED"/>
    <property type="match status" value="1"/>
</dbReference>
<keyword evidence="3" id="KW-1185">Reference proteome</keyword>
<dbReference type="RefSeq" id="WP_013688700.1">
    <property type="nucleotide sequence ID" value="NC_015321.1"/>
</dbReference>
<dbReference type="OrthoDB" id="9797344at2"/>
<dbReference type="KEGG" id="fte:Fluta_3980"/>
<dbReference type="SUPFAM" id="SSF109604">
    <property type="entry name" value="HD-domain/PDEase-like"/>
    <property type="match status" value="1"/>
</dbReference>
<dbReference type="AlphaFoldDB" id="F2IHY4"/>
<dbReference type="InterPro" id="IPR006674">
    <property type="entry name" value="HD_domain"/>
</dbReference>